<dbReference type="GO" id="GO:0004519">
    <property type="term" value="F:endonuclease activity"/>
    <property type="evidence" value="ECO:0007669"/>
    <property type="project" value="UniProtKB-KW"/>
</dbReference>
<dbReference type="EMBL" id="FJ265543">
    <property type="protein sequence ID" value="ADI61811.1"/>
    <property type="molecule type" value="Genomic_DNA"/>
</dbReference>
<dbReference type="GO" id="GO:0003964">
    <property type="term" value="F:RNA-directed DNA polymerase activity"/>
    <property type="evidence" value="ECO:0007669"/>
    <property type="project" value="UniProtKB-KW"/>
</dbReference>
<dbReference type="PROSITE" id="PS50878">
    <property type="entry name" value="RT_POL"/>
    <property type="match status" value="1"/>
</dbReference>
<reference evidence="3" key="1">
    <citation type="journal article" date="2010" name="BMC Evol. Biol.">
        <title>Generation of microsatellite repeat families by RTE retrotransposons in lepidopteran genomes.</title>
        <authorList>
            <person name="Tay W.T."/>
            <person name="Behere G.T."/>
            <person name="Batterham P."/>
            <person name="Heckel D.G."/>
        </authorList>
    </citation>
    <scope>NUCLEOTIDE SEQUENCE</scope>
</reference>
<dbReference type="SUPFAM" id="SSF56672">
    <property type="entry name" value="DNA/RNA polymerases"/>
    <property type="match status" value="1"/>
</dbReference>
<dbReference type="SUPFAM" id="SSF56219">
    <property type="entry name" value="DNase I-like"/>
    <property type="match status" value="1"/>
</dbReference>
<keyword evidence="3" id="KW-0548">Nucleotidyltransferase</keyword>
<dbReference type="PANTHER" id="PTHR47027">
    <property type="entry name" value="REVERSE TRANSCRIPTASE DOMAIN-CONTAINING PROTEIN"/>
    <property type="match status" value="1"/>
</dbReference>
<dbReference type="PANTHER" id="PTHR47027:SF20">
    <property type="entry name" value="REVERSE TRANSCRIPTASE-LIKE PROTEIN WITH RNA-DIRECTED DNA POLYMERASE DOMAIN"/>
    <property type="match status" value="1"/>
</dbReference>
<proteinExistence type="predicted"/>
<evidence type="ECO:0000256" key="1">
    <source>
        <dbReference type="SAM" id="MobiDB-lite"/>
    </source>
</evidence>
<feature type="compositionally biased region" description="Gly residues" evidence="1">
    <location>
        <begin position="20"/>
        <end position="30"/>
    </location>
</feature>
<dbReference type="CDD" id="cd09076">
    <property type="entry name" value="L1-EN"/>
    <property type="match status" value="1"/>
</dbReference>
<dbReference type="Pfam" id="PF00078">
    <property type="entry name" value="RVT_1"/>
    <property type="match status" value="1"/>
</dbReference>
<protein>
    <submittedName>
        <fullName evidence="3">Endonuclease-reverse transcriptase</fullName>
    </submittedName>
</protein>
<evidence type="ECO:0000313" key="3">
    <source>
        <dbReference type="EMBL" id="ADI61811.1"/>
    </source>
</evidence>
<dbReference type="InterPro" id="IPR005135">
    <property type="entry name" value="Endo/exonuclease/phosphatase"/>
</dbReference>
<sequence>MIAHRRTRPLVPGGPAIPGYGSGHGNGGARGAKNPRQRSGYHPPSQRQLALVTYNVRTLRLDEKLIELEEEMNKLRWDVIGLSEIRREGEDTKTLQSGHLFYYREGEQKSQGGVGFIVHKSLINNIVAIESVSSRVVYLVLKISKRYSLKIVQVYAPSTSHPDDEVEATYEDISRAIRNSQSHFNIVMGDFNAKLGRRGDDELKVGPFGFGQRNPRGQMLADFMEKEGLFMMNSFFKKPPQRKWTWLSPDGVTRNEIDFIMSTNRQIFNDVSVINSVKTGSDHRIVRGMLNINVRLERSRLMKSTLRPSNAQIQNPESFQLELANRFEWLNSCASVDDVNSRLVETVRTVGSKFFKTHRKNRPQKLSDRTRNLMASRRLMTLQTSEDAESYRQLNRHIMKSLRHDLRSFNTQRIKETIERNQGSKVFARDASIGQSQLTKLKTEDGRVTSNKSEVLREIERFYGQLFTSVSAEPQGLAADPRAKLTRHYTEDIPDISLYEIRMALKQLKNNKAPGEDGITTELLKAGGTPVLKVLQKLFNSSLLDGKPTQAWNRGVVILFFKKGDKTLLKNYRPIALLSHVYKLFSRVITKRLERRFDDFQPTEQAGFRKGYSTIDHIHTLRQIVQKTEEYNRPLCLAFVDYEKAFDSVETWAVLRSLQRCRIDHRYIEVLKCLYNNATMSVRVQEHCTKEIPVKRGVRQGDVISPKLFITALEDSFKLLEWQGLGININGEYITHLRFADDIVVMAESLEDLGRMLGDLSRVSQQVGLKMNMDKTKIMYNVYVAPTIVTVGSSTLEVVDEYIYLGQAVRLGRSNFEREVSRRIQLGWAAFGKLHNVFSSKIPQCLKTKVYNQCVLPVMTYGSETWCFTRDLFRRLKVAQRAMERAMLGISLRDRIRNEEIRRRTKVADIARRISELKWQWAGHIARREDGRWGRKILEWRPRTGKRSVGRPPTRWTDDLVKSAGSRWMQVAMDRSHWKSIGEAYVQQWTAIG</sequence>
<accession>D7F158</accession>
<dbReference type="Gene3D" id="3.60.10.10">
    <property type="entry name" value="Endonuclease/exonuclease/phosphatase"/>
    <property type="match status" value="1"/>
</dbReference>
<keyword evidence="3" id="KW-0695">RNA-directed DNA polymerase</keyword>
<feature type="region of interest" description="Disordered" evidence="1">
    <location>
        <begin position="1"/>
        <end position="45"/>
    </location>
</feature>
<keyword evidence="3" id="KW-0378">Hydrolase</keyword>
<dbReference type="CDD" id="cd01650">
    <property type="entry name" value="RT_nLTR_like"/>
    <property type="match status" value="1"/>
</dbReference>
<feature type="domain" description="Reverse transcriptase" evidence="2">
    <location>
        <begin position="541"/>
        <end position="809"/>
    </location>
</feature>
<dbReference type="InterPro" id="IPR036691">
    <property type="entry name" value="Endo/exonu/phosph_ase_sf"/>
</dbReference>
<dbReference type="InterPro" id="IPR000477">
    <property type="entry name" value="RT_dom"/>
</dbReference>
<keyword evidence="3" id="KW-0808">Transferase</keyword>
<dbReference type="Pfam" id="PF03372">
    <property type="entry name" value="Exo_endo_phos"/>
    <property type="match status" value="1"/>
</dbReference>
<evidence type="ECO:0000259" key="2">
    <source>
        <dbReference type="PROSITE" id="PS50878"/>
    </source>
</evidence>
<name>D7F158_BOMMO</name>
<dbReference type="InterPro" id="IPR043502">
    <property type="entry name" value="DNA/RNA_pol_sf"/>
</dbReference>
<organism evidence="3">
    <name type="scientific">Bombyx mori</name>
    <name type="common">Silk moth</name>
    <dbReference type="NCBI Taxonomy" id="7091"/>
    <lineage>
        <taxon>Eukaryota</taxon>
        <taxon>Metazoa</taxon>
        <taxon>Ecdysozoa</taxon>
        <taxon>Arthropoda</taxon>
        <taxon>Hexapoda</taxon>
        <taxon>Insecta</taxon>
        <taxon>Pterygota</taxon>
        <taxon>Neoptera</taxon>
        <taxon>Endopterygota</taxon>
        <taxon>Lepidoptera</taxon>
        <taxon>Glossata</taxon>
        <taxon>Ditrysia</taxon>
        <taxon>Bombycoidea</taxon>
        <taxon>Bombycidae</taxon>
        <taxon>Bombycinae</taxon>
        <taxon>Bombyx</taxon>
    </lineage>
</organism>
<dbReference type="AlphaFoldDB" id="D7F158"/>
<keyword evidence="3" id="KW-0540">Nuclease</keyword>
<keyword evidence="3" id="KW-0255">Endonuclease</keyword>